<dbReference type="EMBL" id="PCWO01000020">
    <property type="protein sequence ID" value="PIR04999.1"/>
    <property type="molecule type" value="Genomic_DNA"/>
</dbReference>
<dbReference type="GO" id="GO:0005737">
    <property type="term" value="C:cytoplasm"/>
    <property type="evidence" value="ECO:0007669"/>
    <property type="project" value="UniProtKB-SubCell"/>
</dbReference>
<proteinExistence type="inferred from homology"/>
<dbReference type="HAMAP" id="MF_00377">
    <property type="entry name" value="DnaA_bact"/>
    <property type="match status" value="1"/>
</dbReference>
<dbReference type="GO" id="GO:0006275">
    <property type="term" value="P:regulation of DNA replication"/>
    <property type="evidence" value="ECO:0007669"/>
    <property type="project" value="UniProtKB-UniRule"/>
</dbReference>
<evidence type="ECO:0000313" key="14">
    <source>
        <dbReference type="EMBL" id="PIR04999.1"/>
    </source>
</evidence>
<evidence type="ECO:0000256" key="5">
    <source>
        <dbReference type="ARBA" id="ARBA00022840"/>
    </source>
</evidence>
<evidence type="ECO:0000256" key="9">
    <source>
        <dbReference type="NCBIfam" id="TIGR00362"/>
    </source>
</evidence>
<evidence type="ECO:0000256" key="4">
    <source>
        <dbReference type="ARBA" id="ARBA00022741"/>
    </source>
</evidence>
<dbReference type="Gene3D" id="1.10.8.60">
    <property type="match status" value="1"/>
</dbReference>
<dbReference type="InterPro" id="IPR013317">
    <property type="entry name" value="DnaA_dom"/>
</dbReference>
<dbReference type="GO" id="GO:0008289">
    <property type="term" value="F:lipid binding"/>
    <property type="evidence" value="ECO:0007669"/>
    <property type="project" value="UniProtKB-KW"/>
</dbReference>
<dbReference type="SUPFAM" id="SSF48295">
    <property type="entry name" value="TrpR-like"/>
    <property type="match status" value="1"/>
</dbReference>
<evidence type="ECO:0000256" key="6">
    <source>
        <dbReference type="ARBA" id="ARBA00023121"/>
    </source>
</evidence>
<keyword evidence="6 8" id="KW-0446">Lipid-binding</keyword>
<keyword evidence="7 8" id="KW-0238">DNA-binding</keyword>
<comment type="similarity">
    <text evidence="1 8 11">Belongs to the DnaA family.</text>
</comment>
<evidence type="ECO:0000259" key="13">
    <source>
        <dbReference type="SMART" id="SM00760"/>
    </source>
</evidence>
<comment type="caution">
    <text evidence="8">Lacks conserved residue(s) required for the propagation of feature annotation.</text>
</comment>
<dbReference type="SMART" id="SM00382">
    <property type="entry name" value="AAA"/>
    <property type="match status" value="1"/>
</dbReference>
<comment type="subunit">
    <text evidence="8">Oligomerizes as a right-handed, spiral filament on DNA at oriC.</text>
</comment>
<dbReference type="Gene3D" id="1.10.1750.10">
    <property type="match status" value="1"/>
</dbReference>
<evidence type="ECO:0000259" key="12">
    <source>
        <dbReference type="SMART" id="SM00382"/>
    </source>
</evidence>
<feature type="domain" description="AAA+ ATPase" evidence="12">
    <location>
        <begin position="149"/>
        <end position="284"/>
    </location>
</feature>
<dbReference type="GO" id="GO:0005524">
    <property type="term" value="F:ATP binding"/>
    <property type="evidence" value="ECO:0007669"/>
    <property type="project" value="UniProtKB-UniRule"/>
</dbReference>
<dbReference type="GO" id="GO:0006270">
    <property type="term" value="P:DNA replication initiation"/>
    <property type="evidence" value="ECO:0007669"/>
    <property type="project" value="UniProtKB-UniRule"/>
</dbReference>
<name>A0A2H0N7Y4_9BACT</name>
<dbReference type="PRINTS" id="PR00051">
    <property type="entry name" value="DNAA"/>
</dbReference>
<keyword evidence="4 8" id="KW-0547">Nucleotide-binding</keyword>
<evidence type="ECO:0000256" key="1">
    <source>
        <dbReference type="ARBA" id="ARBA00006583"/>
    </source>
</evidence>
<comment type="caution">
    <text evidence="14">The sequence shown here is derived from an EMBL/GenBank/DDBJ whole genome shotgun (WGS) entry which is preliminary data.</text>
</comment>
<evidence type="ECO:0000256" key="8">
    <source>
        <dbReference type="HAMAP-Rule" id="MF_00377"/>
    </source>
</evidence>
<dbReference type="CDD" id="cd00009">
    <property type="entry name" value="AAA"/>
    <property type="match status" value="1"/>
</dbReference>
<dbReference type="Pfam" id="PF00308">
    <property type="entry name" value="Bac_DnaA"/>
    <property type="match status" value="1"/>
</dbReference>
<dbReference type="Pfam" id="PF11638">
    <property type="entry name" value="DnaA_N"/>
    <property type="match status" value="1"/>
</dbReference>
<evidence type="ECO:0000256" key="2">
    <source>
        <dbReference type="ARBA" id="ARBA00022490"/>
    </source>
</evidence>
<feature type="binding site" evidence="8">
    <location>
        <position position="163"/>
    </location>
    <ligand>
        <name>ATP</name>
        <dbReference type="ChEBI" id="CHEBI:30616"/>
    </ligand>
</feature>
<dbReference type="SUPFAM" id="SSF52540">
    <property type="entry name" value="P-loop containing nucleoside triphosphate hydrolases"/>
    <property type="match status" value="1"/>
</dbReference>
<feature type="binding site" evidence="8">
    <location>
        <position position="164"/>
    </location>
    <ligand>
        <name>ATP</name>
        <dbReference type="ChEBI" id="CHEBI:30616"/>
    </ligand>
</feature>
<feature type="domain" description="Chromosomal replication initiator DnaA C-terminal" evidence="13">
    <location>
        <begin position="360"/>
        <end position="429"/>
    </location>
</feature>
<dbReference type="InterPro" id="IPR003593">
    <property type="entry name" value="AAA+_ATPase"/>
</dbReference>
<feature type="region of interest" description="Domain IV, binds dsDNA" evidence="8">
    <location>
        <begin position="334"/>
        <end position="453"/>
    </location>
</feature>
<dbReference type="Pfam" id="PF08299">
    <property type="entry name" value="Bac_DnaA_C"/>
    <property type="match status" value="1"/>
</dbReference>
<sequence length="453" mass="52163">MEELDNIWQSVLSEMEIQLSHANFHTWMKNSKLINKDNNGMFIIALPNNFCKEWVENKYYKNILSVLRNMDSNARKIEFIVQGSIFKGNYTVDTKKTPRILSQMVFPEFKIDPNTNLNPRYTFKNFIVGSSNELAFAAGQAIVKSVGTKYNPFFVYGGVGLGKTHLIQSIGNEILRQYGSNVRVKYVSSEKFTSDVVWAIKNNRMEDIKSRYRDVDVLIIDDIQFIGGKEKTEEEFFHTFNTLYSLNKQIIISSDRVPAALPTLHDRLRSRFEGGMIIDIVYPDYEMRVAIIKTKLQECQHNLDETVIDLIAKKMSKNIREIEGIINKIIFIKESKGVEINESHIEDVITKNNQHNSNISPNKIIKTVADFFEISIVDLVGKSRKKEIVEPRQITMFLLRDILSMSYPFIGDKVGKRDHTTAIHACEKINTNINKDINLSQKVGLIKESIFKE</sequence>
<dbReference type="Gene3D" id="3.30.300.180">
    <property type="match status" value="1"/>
</dbReference>
<dbReference type="InterPro" id="IPR020591">
    <property type="entry name" value="Chromosome_initiator_DnaA-like"/>
</dbReference>
<dbReference type="NCBIfam" id="TIGR00362">
    <property type="entry name" value="DnaA"/>
    <property type="match status" value="1"/>
</dbReference>
<feature type="binding site" evidence="8">
    <location>
        <position position="162"/>
    </location>
    <ligand>
        <name>ATP</name>
        <dbReference type="ChEBI" id="CHEBI:30616"/>
    </ligand>
</feature>
<evidence type="ECO:0000256" key="7">
    <source>
        <dbReference type="ARBA" id="ARBA00023125"/>
    </source>
</evidence>
<comment type="domain">
    <text evidence="8">Domain I is involved in oligomerization and binding regulators, domain II is flexibile and of varying length in different bacteria, domain III forms the AAA+ region, while domain IV binds dsDNA.</text>
</comment>
<organism evidence="14 15">
    <name type="scientific">Candidatus Liptonbacteria bacterium CG11_big_fil_rev_8_21_14_0_20_35_14</name>
    <dbReference type="NCBI Taxonomy" id="1974634"/>
    <lineage>
        <taxon>Bacteria</taxon>
        <taxon>Candidatus Liptoniibacteriota</taxon>
    </lineage>
</organism>
<dbReference type="GO" id="GO:0003688">
    <property type="term" value="F:DNA replication origin binding"/>
    <property type="evidence" value="ECO:0007669"/>
    <property type="project" value="UniProtKB-UniRule"/>
</dbReference>
<reference evidence="14 15" key="1">
    <citation type="submission" date="2017-09" db="EMBL/GenBank/DDBJ databases">
        <title>Depth-based differentiation of microbial function through sediment-hosted aquifers and enrichment of novel symbionts in the deep terrestrial subsurface.</title>
        <authorList>
            <person name="Probst A.J."/>
            <person name="Ladd B."/>
            <person name="Jarett J.K."/>
            <person name="Geller-Mcgrath D.E."/>
            <person name="Sieber C.M."/>
            <person name="Emerson J.B."/>
            <person name="Anantharaman K."/>
            <person name="Thomas B.C."/>
            <person name="Malmstrom R."/>
            <person name="Stieglmeier M."/>
            <person name="Klingl A."/>
            <person name="Woyke T."/>
            <person name="Ryan C.M."/>
            <person name="Banfield J.F."/>
        </authorList>
    </citation>
    <scope>NUCLEOTIDE SEQUENCE [LARGE SCALE GENOMIC DNA]</scope>
    <source>
        <strain evidence="14">CG11_big_fil_rev_8_21_14_0_20_35_14</strain>
    </source>
</reference>
<dbReference type="PANTHER" id="PTHR30050:SF2">
    <property type="entry name" value="CHROMOSOMAL REPLICATION INITIATOR PROTEIN DNAA"/>
    <property type="match status" value="1"/>
</dbReference>
<dbReference type="InterPro" id="IPR038454">
    <property type="entry name" value="DnaA_N_sf"/>
</dbReference>
<comment type="function">
    <text evidence="8 10">Plays an essential role in the initiation and regulation of chromosomal replication. ATP-DnaA binds to the origin of replication (oriC) to initiate formation of the DNA replication initiation complex once per cell cycle. Binds the DnaA box (a 9 base pair repeat at the origin) and separates the double-stranded (ds)DNA. Forms a right-handed helical filament on oriC DNA; dsDNA binds to the exterior of the filament while single-stranded (ss)DNA is stabiized in the filament's interior. The ATP-DnaA-oriC complex binds and stabilizes one strand of the AT-rich DNA unwinding element (DUE), permitting loading of DNA polymerase. After initiation quickly degrades to an ADP-DnaA complex that is not apt for DNA replication. Binds acidic phospholipids.</text>
</comment>
<dbReference type="SMART" id="SM00760">
    <property type="entry name" value="Bac_DnaA_C"/>
    <property type="match status" value="1"/>
</dbReference>
<accession>A0A2H0N7Y4</accession>
<comment type="subcellular location">
    <subcellularLocation>
        <location evidence="8">Cytoplasm</location>
    </subcellularLocation>
</comment>
<dbReference type="GO" id="GO:0005886">
    <property type="term" value="C:plasma membrane"/>
    <property type="evidence" value="ECO:0007669"/>
    <property type="project" value="TreeGrafter"/>
</dbReference>
<dbReference type="InterPro" id="IPR013159">
    <property type="entry name" value="DnaA_C"/>
</dbReference>
<dbReference type="Gene3D" id="3.40.50.300">
    <property type="entry name" value="P-loop containing nucleotide triphosphate hydrolases"/>
    <property type="match status" value="1"/>
</dbReference>
<dbReference type="Proteomes" id="UP000229893">
    <property type="component" value="Unassembled WGS sequence"/>
</dbReference>
<keyword evidence="5 8" id="KW-0067">ATP-binding</keyword>
<dbReference type="PANTHER" id="PTHR30050">
    <property type="entry name" value="CHROMOSOMAL REPLICATION INITIATOR PROTEIN DNAA"/>
    <property type="match status" value="1"/>
</dbReference>
<protein>
    <recommendedName>
        <fullName evidence="8 9">Chromosomal replication initiator protein DnaA</fullName>
    </recommendedName>
</protein>
<dbReference type="InterPro" id="IPR027417">
    <property type="entry name" value="P-loop_NTPase"/>
</dbReference>
<dbReference type="CDD" id="cd06571">
    <property type="entry name" value="Bac_DnaA_C"/>
    <property type="match status" value="1"/>
</dbReference>
<dbReference type="InterPro" id="IPR001957">
    <property type="entry name" value="Chromosome_initiator_DnaA"/>
</dbReference>
<keyword evidence="3 8" id="KW-0235">DNA replication</keyword>
<evidence type="ECO:0000313" key="15">
    <source>
        <dbReference type="Proteomes" id="UP000229893"/>
    </source>
</evidence>
<evidence type="ECO:0000256" key="11">
    <source>
        <dbReference type="RuleBase" id="RU004227"/>
    </source>
</evidence>
<keyword evidence="2 8" id="KW-0963">Cytoplasm</keyword>
<dbReference type="FunFam" id="3.40.50.300:FF:000668">
    <property type="entry name" value="Chromosomal replication initiator protein DnaA"/>
    <property type="match status" value="1"/>
</dbReference>
<dbReference type="AlphaFoldDB" id="A0A2H0N7Y4"/>
<dbReference type="InterPro" id="IPR024633">
    <property type="entry name" value="DnaA_N_dom"/>
</dbReference>
<dbReference type="InterPro" id="IPR010921">
    <property type="entry name" value="Trp_repressor/repl_initiator"/>
</dbReference>
<feature type="binding site" evidence="8">
    <location>
        <position position="160"/>
    </location>
    <ligand>
        <name>ATP</name>
        <dbReference type="ChEBI" id="CHEBI:30616"/>
    </ligand>
</feature>
<gene>
    <name evidence="8 14" type="primary">dnaA</name>
    <name evidence="14" type="ORF">COV57_01435</name>
</gene>
<evidence type="ECO:0000256" key="10">
    <source>
        <dbReference type="RuleBase" id="RU000577"/>
    </source>
</evidence>
<evidence type="ECO:0000256" key="3">
    <source>
        <dbReference type="ARBA" id="ARBA00022705"/>
    </source>
</evidence>
<feature type="region of interest" description="Domain I, interacts with DnaA modulators" evidence="8">
    <location>
        <begin position="1"/>
        <end position="97"/>
    </location>
</feature>